<proteinExistence type="predicted"/>
<name>A0A8H5JXY5_9HYPO</name>
<accession>A0A8H5JXY5</accession>
<protein>
    <submittedName>
        <fullName evidence="1">Heterokaryon incompatibility (Het-6OR allele)</fullName>
    </submittedName>
</protein>
<organism evidence="1 2">
    <name type="scientific">Fusarium napiforme</name>
    <dbReference type="NCBI Taxonomy" id="42672"/>
    <lineage>
        <taxon>Eukaryota</taxon>
        <taxon>Fungi</taxon>
        <taxon>Dikarya</taxon>
        <taxon>Ascomycota</taxon>
        <taxon>Pezizomycotina</taxon>
        <taxon>Sordariomycetes</taxon>
        <taxon>Hypocreomycetidae</taxon>
        <taxon>Hypocreales</taxon>
        <taxon>Nectriaceae</taxon>
        <taxon>Fusarium</taxon>
        <taxon>Fusarium fujikuroi species complex</taxon>
    </lineage>
</organism>
<evidence type="ECO:0000313" key="2">
    <source>
        <dbReference type="Proteomes" id="UP000574317"/>
    </source>
</evidence>
<gene>
    <name evidence="1" type="ORF">FNAPI_2404</name>
</gene>
<evidence type="ECO:0000313" key="1">
    <source>
        <dbReference type="EMBL" id="KAF5563970.1"/>
    </source>
</evidence>
<dbReference type="PANTHER" id="PTHR24148:SF64">
    <property type="entry name" value="HETEROKARYON INCOMPATIBILITY DOMAIN-CONTAINING PROTEIN"/>
    <property type="match status" value="1"/>
</dbReference>
<reference evidence="1 2" key="1">
    <citation type="submission" date="2020-05" db="EMBL/GenBank/DDBJ databases">
        <title>Identification and distribution of gene clusters putatively required for synthesis of sphingolipid metabolism inhibitors in phylogenetically diverse species of the filamentous fungus Fusarium.</title>
        <authorList>
            <person name="Kim H.-S."/>
            <person name="Busman M."/>
            <person name="Brown D.W."/>
            <person name="Divon H."/>
            <person name="Uhlig S."/>
            <person name="Proctor R.H."/>
        </authorList>
    </citation>
    <scope>NUCLEOTIDE SEQUENCE [LARGE SCALE GENOMIC DNA]</scope>
    <source>
        <strain evidence="1 2">NRRL 25196</strain>
    </source>
</reference>
<dbReference type="AlphaFoldDB" id="A0A8H5JXY5"/>
<dbReference type="InterPro" id="IPR052895">
    <property type="entry name" value="HetReg/Transcr_Mod"/>
</dbReference>
<comment type="caution">
    <text evidence="1">The sequence shown here is derived from an EMBL/GenBank/DDBJ whole genome shotgun (WGS) entry which is preliminary data.</text>
</comment>
<keyword evidence="2" id="KW-1185">Reference proteome</keyword>
<dbReference type="PANTHER" id="PTHR24148">
    <property type="entry name" value="ANKYRIN REPEAT DOMAIN-CONTAINING PROTEIN 39 HOMOLOG-RELATED"/>
    <property type="match status" value="1"/>
</dbReference>
<sequence length="498" mass="57478">MAANKDSRLYAPLDRSRRQIRLVEILSTKPKIVCNLTTVSLDEDTKFSAISYLWGDVGKTETITVNGVEQFITPVLQMHWNMHLITGPMHFLKETLGHAGFGPTHSASTKTMILRRAINIRYWMEIAPIKSQEFADAEQAMHRMLRLKYWERAWIFQELVLSRRVIVIHQLLSIDLKFLLDAQSCIDIIEHMASVLDEVDQTYQYFWCIYWQRFLTLRQVDWVRVCVHEATNADETIIRSMRGFLLLMGGMYRAKDPKDHVYALIGLTTLQMEPDYTSKTTVASVYTEVCVEIARSQQPVRGWPLCFLSGAGLARQGKNQKYELPSWVYNFPETFSENKTLQELFANYEEPNYDRAEEWDSLATASIRGDTLTCSAFFFHTVVDARTQKILIHFGHLTRAFGADDDRVNIWETPAATRLVRVLQYLLLTCQVPTNDDGRYEAEAAKKAEVVAEGILDKLPANILHQDDEQSPEDRKRNEDTVQIYRELVSQIRDKGSF</sequence>
<dbReference type="EMBL" id="JAAOAO010000081">
    <property type="protein sequence ID" value="KAF5563970.1"/>
    <property type="molecule type" value="Genomic_DNA"/>
</dbReference>
<dbReference type="Proteomes" id="UP000574317">
    <property type="component" value="Unassembled WGS sequence"/>
</dbReference>